<dbReference type="InterPro" id="IPR027417">
    <property type="entry name" value="P-loop_NTPase"/>
</dbReference>
<comment type="similarity">
    <text evidence="3">Belongs to the CoaE family.</text>
</comment>
<reference evidence="5 6" key="1">
    <citation type="submission" date="2019-05" db="EMBL/GenBank/DDBJ databases">
        <title>Genome sequence of Cellulomonas hominis strain CS1.</title>
        <authorList>
            <person name="Belmont J."/>
            <person name="Maclea K.S."/>
        </authorList>
    </citation>
    <scope>NUCLEOTIDE SEQUENCE [LARGE SCALE GENOMIC DNA]</scope>
    <source>
        <strain evidence="5 6">CS1</strain>
    </source>
</reference>
<comment type="caution">
    <text evidence="5">The sequence shown here is derived from an EMBL/GenBank/DDBJ whole genome shotgun (WGS) entry which is preliminary data.</text>
</comment>
<dbReference type="EC" id="2.7.1.24" evidence="3 4"/>
<comment type="catalytic activity">
    <reaction evidence="3">
        <text>3'-dephospho-CoA + ATP = ADP + CoA + H(+)</text>
        <dbReference type="Rhea" id="RHEA:18245"/>
        <dbReference type="ChEBI" id="CHEBI:15378"/>
        <dbReference type="ChEBI" id="CHEBI:30616"/>
        <dbReference type="ChEBI" id="CHEBI:57287"/>
        <dbReference type="ChEBI" id="CHEBI:57328"/>
        <dbReference type="ChEBI" id="CHEBI:456216"/>
        <dbReference type="EC" id="2.7.1.24"/>
    </reaction>
</comment>
<dbReference type="GO" id="GO:0015937">
    <property type="term" value="P:coenzyme A biosynthetic process"/>
    <property type="evidence" value="ECO:0007669"/>
    <property type="project" value="UniProtKB-UniRule"/>
</dbReference>
<dbReference type="AlphaFoldDB" id="A0A7Z8K069"/>
<evidence type="ECO:0000256" key="2">
    <source>
        <dbReference type="ARBA" id="ARBA00022840"/>
    </source>
</evidence>
<dbReference type="EMBL" id="SZYE01000033">
    <property type="protein sequence ID" value="TKR24356.1"/>
    <property type="molecule type" value="Genomic_DNA"/>
</dbReference>
<dbReference type="CDD" id="cd02022">
    <property type="entry name" value="DPCK"/>
    <property type="match status" value="1"/>
</dbReference>
<name>A0A7Z8K069_9CELL</name>
<evidence type="ECO:0000256" key="1">
    <source>
        <dbReference type="ARBA" id="ARBA00022741"/>
    </source>
</evidence>
<dbReference type="NCBIfam" id="TIGR00152">
    <property type="entry name" value="dephospho-CoA kinase"/>
    <property type="match status" value="1"/>
</dbReference>
<keyword evidence="3 5" id="KW-0418">Kinase</keyword>
<gene>
    <name evidence="3" type="primary">coaE</name>
    <name evidence="5" type="ORF">FA014_06530</name>
</gene>
<accession>A0A7Z8K069</accession>
<dbReference type="Gene3D" id="3.40.50.300">
    <property type="entry name" value="P-loop containing nucleotide triphosphate hydrolases"/>
    <property type="match status" value="1"/>
</dbReference>
<dbReference type="HAMAP" id="MF_00376">
    <property type="entry name" value="Dephospho_CoA_kinase"/>
    <property type="match status" value="1"/>
</dbReference>
<dbReference type="RefSeq" id="WP_154728891.1">
    <property type="nucleotide sequence ID" value="NZ_SZYE01000033.1"/>
</dbReference>
<dbReference type="PANTHER" id="PTHR10695:SF46">
    <property type="entry name" value="BIFUNCTIONAL COENZYME A SYNTHASE-RELATED"/>
    <property type="match status" value="1"/>
</dbReference>
<dbReference type="GO" id="GO:0005737">
    <property type="term" value="C:cytoplasm"/>
    <property type="evidence" value="ECO:0007669"/>
    <property type="project" value="UniProtKB-SubCell"/>
</dbReference>
<proteinExistence type="inferred from homology"/>
<comment type="function">
    <text evidence="3">Catalyzes the phosphorylation of the 3'-hydroxyl group of dephosphocoenzyme A to form coenzyme A.</text>
</comment>
<organism evidence="5 6">
    <name type="scientific">Cellulomonas hominis</name>
    <dbReference type="NCBI Taxonomy" id="156981"/>
    <lineage>
        <taxon>Bacteria</taxon>
        <taxon>Bacillati</taxon>
        <taxon>Actinomycetota</taxon>
        <taxon>Actinomycetes</taxon>
        <taxon>Micrococcales</taxon>
        <taxon>Cellulomonadaceae</taxon>
        <taxon>Cellulomonas</taxon>
    </lineage>
</organism>
<dbReference type="Pfam" id="PF01121">
    <property type="entry name" value="CoaE"/>
    <property type="match status" value="1"/>
</dbReference>
<dbReference type="OrthoDB" id="9812943at2"/>
<evidence type="ECO:0000256" key="3">
    <source>
        <dbReference type="HAMAP-Rule" id="MF_00376"/>
    </source>
</evidence>
<keyword evidence="1 3" id="KW-0547">Nucleotide-binding</keyword>
<evidence type="ECO:0000313" key="6">
    <source>
        <dbReference type="Proteomes" id="UP000308121"/>
    </source>
</evidence>
<keyword evidence="3 5" id="KW-0808">Transferase</keyword>
<dbReference type="GO" id="GO:0005524">
    <property type="term" value="F:ATP binding"/>
    <property type="evidence" value="ECO:0007669"/>
    <property type="project" value="UniProtKB-UniRule"/>
</dbReference>
<dbReference type="PANTHER" id="PTHR10695">
    <property type="entry name" value="DEPHOSPHO-COA KINASE-RELATED"/>
    <property type="match status" value="1"/>
</dbReference>
<sequence length="209" mass="21869">MQRIGLTGGIAAGKSVAAERLAARGAVLIDYDLLSRDAVAPGSAGLAAVAEEFGEGVLLPDGGLDRPALGAVVFADAGARERLNGIVHPVVRRLAAEREAAAAAADPGAVVVHDVPLLVETGRADAFHLVVLVHTPAVLRVERLVRIRGLDRGEAERRIAAQATDDERLAVADVVLDGSGAPEELQEQVDALWDRLAAERHDEQEVDTP</sequence>
<evidence type="ECO:0000256" key="4">
    <source>
        <dbReference type="NCBIfam" id="TIGR00152"/>
    </source>
</evidence>
<feature type="binding site" evidence="3">
    <location>
        <begin position="11"/>
        <end position="16"/>
    </location>
    <ligand>
        <name>ATP</name>
        <dbReference type="ChEBI" id="CHEBI:30616"/>
    </ligand>
</feature>
<comment type="pathway">
    <text evidence="3">Cofactor biosynthesis; coenzyme A biosynthesis; CoA from (R)-pantothenate: step 5/5.</text>
</comment>
<comment type="subcellular location">
    <subcellularLocation>
        <location evidence="3">Cytoplasm</location>
    </subcellularLocation>
</comment>
<dbReference type="Proteomes" id="UP000308121">
    <property type="component" value="Unassembled WGS sequence"/>
</dbReference>
<evidence type="ECO:0000313" key="5">
    <source>
        <dbReference type="EMBL" id="TKR24356.1"/>
    </source>
</evidence>
<dbReference type="SUPFAM" id="SSF52540">
    <property type="entry name" value="P-loop containing nucleoside triphosphate hydrolases"/>
    <property type="match status" value="1"/>
</dbReference>
<dbReference type="UniPathway" id="UPA00241">
    <property type="reaction ID" value="UER00356"/>
</dbReference>
<dbReference type="GO" id="GO:0004140">
    <property type="term" value="F:dephospho-CoA kinase activity"/>
    <property type="evidence" value="ECO:0007669"/>
    <property type="project" value="UniProtKB-UniRule"/>
</dbReference>
<keyword evidence="2 3" id="KW-0067">ATP-binding</keyword>
<keyword evidence="3" id="KW-0173">Coenzyme A biosynthesis</keyword>
<dbReference type="PROSITE" id="PS51219">
    <property type="entry name" value="DPCK"/>
    <property type="match status" value="1"/>
</dbReference>
<protein>
    <recommendedName>
        <fullName evidence="3 4">Dephospho-CoA kinase</fullName>
        <ecNumber evidence="3 4">2.7.1.24</ecNumber>
    </recommendedName>
    <alternativeName>
        <fullName evidence="3">Dephosphocoenzyme A kinase</fullName>
    </alternativeName>
</protein>
<dbReference type="InterPro" id="IPR001977">
    <property type="entry name" value="Depp_CoAkinase"/>
</dbReference>
<dbReference type="NCBIfam" id="NF002879">
    <property type="entry name" value="PRK03333.1"/>
    <property type="match status" value="1"/>
</dbReference>
<keyword evidence="3" id="KW-0963">Cytoplasm</keyword>